<sequence>MKGSDLRDGIVRVLSRDRQSVLGTGFLVSDTLVVTCSHVLDSLTDGERGAIALEVLQTHEKVTAKLRPESSSPESVADFAVLELNRPLRGAFRPLPLGEAARSADHRFTAFGFPKGNEDTGTWAHGTIGYATGEGAFRKLLLLESNIREGFSGGPLFDEQTRRVVGVVRFRMDGQGLREAYASPVELLVEQCPELRTSEDCPYRDLASFRESDARFWKGRERVLHEQLLPLLKKLPRFVEVSGPSGCGKSSLLYAGLVPALKEGTFIPGSARWDVRTFRPGLEPFAALDKAGLPASADGGQDLASRLRRWRSEHPEAEQRLVLVIDQLEDLLLRGGGAEEEHRQRFLQQLAGLKDEALPVTCVVALREGFDALLSQRAPALRSLLGEHRVQVPAVLTPAELRDIIAGPAREVGLRFEPPEVVETIVQAAQQEFPVETGAGARATVLPLLEVTMTQLWQASRDGAVTLEAFNASTGLLGMLARWADGVYETLGPAERKLADRLLLELIQFGVADDLLEDKGRRVPIETLRERLGGQAEVDAVLQVLVNGRLLVTSRDGQRQQDTVELIHDALLTHWKHFADLRSRDRVFRRWYTEVQADAERWDAVARASGSTAAEERLLRGSELATARDMLAAHPGEVSALATRFITCGEEAERTRRQADEERTRREQVLASRANQYLGIVVGLVVLSLLLNMADSLWWSHRPGDGAVDAGSAEQEAREREELRRDRIAAADEVVRLAGGPGREVESLVRAIALAGARLPGVDPAADETVGALHQAISAFRYSVPLSMGGEPPVSSARAPGESAPASPEEESAVVAAFSPSERYIVTRGLLAGSRRLVTRVWGAMDGAMLAELDSRELCPSGCGESALLAAGEWARTTHAFSFSPRDASLWLGMADGRLVRWHDQLLHEPIERPHTAEITAVSFNASGDRVLTASLDGTAQLWDVKTLKPLGPRLKLQAACEQAVLSPDGRHALVAGLNRTCLFETATGRCQPFESGGTGPTLGFSSSGRLAVLGDSRVNGRLLVWNIRSNREHRLLGDVGGHIFMPFFSEDDCSVTGFDREATSAQQHELCKPAVRGRFWKEFTTETVVFSDGRRLQQLDPVESLNLDSPFFSTPRRPSPPLFLLRARLHGKVPVQLSSGAGGSFLLAATASGLERRTRHIDRWVESQHEKLDLSPDARWSVWLKPDQSPSTWLLSLYDRERYSSRMVYLEGCNAGSRDELTTAFSSDGRLAVACGDKLWLWNLPSSPAESLLLRDAPVMMASRSARKQPWAGLTFSPDGRSLLTTSQEDGAVLWSAADGRPRRELGLVHEATFSPDGRLLLVLGADGVASPRTVRIHDSETGEELCRTPDLSGTLGGMQVSFKGERFLISRHEEPSFLGSTRDCQRVRELPRLTDDAVVRFSPDGGRLVTLSRDVTGSGLWDGVTGDRLMELPPAALSPGDIAFSPDSRLLLLLSEKDGGLVAFDTVRGGRAQMNLPGLQAGSVVETFAFTPDGSRFVLVAGGSIRLFEFPGWRQVESIALAGGSRHRLWFAGDYFGLTGNELPSLQLWSARDGRRITTLHGAMTWGEVRSSPKGDRIVTFDAEETRFFSLRRNELLRDACALMANRPEYSRVREYCASSTDLKSAETPTP</sequence>
<dbReference type="SUPFAM" id="SSF82171">
    <property type="entry name" value="DPP6 N-terminal domain-like"/>
    <property type="match status" value="1"/>
</dbReference>
<protein>
    <submittedName>
        <fullName evidence="5">Trypsin-like serine protease</fullName>
    </submittedName>
</protein>
<comment type="caution">
    <text evidence="5">The sequence shown here is derived from an EMBL/GenBank/DDBJ whole genome shotgun (WGS) entry which is preliminary data.</text>
</comment>
<keyword evidence="2" id="KW-0677">Repeat</keyword>
<dbReference type="SUPFAM" id="SSF50494">
    <property type="entry name" value="Trypsin-like serine proteases"/>
    <property type="match status" value="1"/>
</dbReference>
<accession>A0A848LTZ8</accession>
<dbReference type="PROSITE" id="PS00678">
    <property type="entry name" value="WD_REPEATS_1"/>
    <property type="match status" value="1"/>
</dbReference>
<feature type="domain" description="Novel STAND NTPase 1" evidence="4">
    <location>
        <begin position="202"/>
        <end position="608"/>
    </location>
</feature>
<keyword evidence="5" id="KW-0378">Hydrolase</keyword>
<name>A0A848LTZ8_9BACT</name>
<feature type="repeat" description="WD" evidence="3">
    <location>
        <begin position="912"/>
        <end position="947"/>
    </location>
</feature>
<dbReference type="InterPro" id="IPR027417">
    <property type="entry name" value="P-loop_NTPase"/>
</dbReference>
<evidence type="ECO:0000259" key="4">
    <source>
        <dbReference type="Pfam" id="PF20703"/>
    </source>
</evidence>
<proteinExistence type="predicted"/>
<evidence type="ECO:0000313" key="6">
    <source>
        <dbReference type="Proteomes" id="UP000518300"/>
    </source>
</evidence>
<dbReference type="InterPro" id="IPR011041">
    <property type="entry name" value="Quinoprot_gluc/sorb_DH_b-prop"/>
</dbReference>
<dbReference type="Pfam" id="PF00400">
    <property type="entry name" value="WD40"/>
    <property type="match status" value="1"/>
</dbReference>
<dbReference type="InterPro" id="IPR019775">
    <property type="entry name" value="WD40_repeat_CS"/>
</dbReference>
<dbReference type="Gene3D" id="2.130.10.10">
    <property type="entry name" value="YVTN repeat-like/Quinoprotein amine dehydrogenase"/>
    <property type="match status" value="3"/>
</dbReference>
<dbReference type="Pfam" id="PF13365">
    <property type="entry name" value="Trypsin_2"/>
    <property type="match status" value="1"/>
</dbReference>
<dbReference type="PROSITE" id="PS50082">
    <property type="entry name" value="WD_REPEATS_2"/>
    <property type="match status" value="1"/>
</dbReference>
<dbReference type="InterPro" id="IPR049052">
    <property type="entry name" value="nSTAND1"/>
</dbReference>
<keyword evidence="1 3" id="KW-0853">WD repeat</keyword>
<dbReference type="RefSeq" id="WP_169350339.1">
    <property type="nucleotide sequence ID" value="NZ_JABBJJ010000298.1"/>
</dbReference>
<dbReference type="Proteomes" id="UP000518300">
    <property type="component" value="Unassembled WGS sequence"/>
</dbReference>
<organism evidence="5 6">
    <name type="scientific">Pyxidicoccus fallax</name>
    <dbReference type="NCBI Taxonomy" id="394095"/>
    <lineage>
        <taxon>Bacteria</taxon>
        <taxon>Pseudomonadati</taxon>
        <taxon>Myxococcota</taxon>
        <taxon>Myxococcia</taxon>
        <taxon>Myxococcales</taxon>
        <taxon>Cystobacterineae</taxon>
        <taxon>Myxococcaceae</taxon>
        <taxon>Pyxidicoccus</taxon>
    </lineage>
</organism>
<gene>
    <name evidence="5" type="ORF">HG543_40780</name>
</gene>
<evidence type="ECO:0000256" key="3">
    <source>
        <dbReference type="PROSITE-ProRule" id="PRU00221"/>
    </source>
</evidence>
<dbReference type="SUPFAM" id="SSF50952">
    <property type="entry name" value="Soluble quinoprotein glucose dehydrogenase"/>
    <property type="match status" value="1"/>
</dbReference>
<dbReference type="PROSITE" id="PS50294">
    <property type="entry name" value="WD_REPEATS_REGION"/>
    <property type="match status" value="1"/>
</dbReference>
<dbReference type="Pfam" id="PF20703">
    <property type="entry name" value="nSTAND1"/>
    <property type="match status" value="1"/>
</dbReference>
<dbReference type="Gene3D" id="2.40.10.120">
    <property type="match status" value="1"/>
</dbReference>
<dbReference type="EMBL" id="JABBJJ010000298">
    <property type="protein sequence ID" value="NMO21141.1"/>
    <property type="molecule type" value="Genomic_DNA"/>
</dbReference>
<dbReference type="PANTHER" id="PTHR19879">
    <property type="entry name" value="TRANSCRIPTION INITIATION FACTOR TFIID"/>
    <property type="match status" value="1"/>
</dbReference>
<evidence type="ECO:0000313" key="5">
    <source>
        <dbReference type="EMBL" id="NMO21141.1"/>
    </source>
</evidence>
<keyword evidence="5" id="KW-0645">Protease</keyword>
<dbReference type="SMART" id="SM00320">
    <property type="entry name" value="WD40"/>
    <property type="match status" value="5"/>
</dbReference>
<dbReference type="InterPro" id="IPR009003">
    <property type="entry name" value="Peptidase_S1_PA"/>
</dbReference>
<evidence type="ECO:0000256" key="2">
    <source>
        <dbReference type="ARBA" id="ARBA00022737"/>
    </source>
</evidence>
<dbReference type="GO" id="GO:0008233">
    <property type="term" value="F:peptidase activity"/>
    <property type="evidence" value="ECO:0007669"/>
    <property type="project" value="UniProtKB-KW"/>
</dbReference>
<reference evidence="5 6" key="1">
    <citation type="submission" date="2020-04" db="EMBL/GenBank/DDBJ databases">
        <title>Draft genome of Pyxidicoccus fallax type strain.</title>
        <authorList>
            <person name="Whitworth D.E."/>
        </authorList>
    </citation>
    <scope>NUCLEOTIDE SEQUENCE [LARGE SCALE GENOMIC DNA]</scope>
    <source>
        <strain evidence="5 6">DSM 14698</strain>
    </source>
</reference>
<dbReference type="InterPro" id="IPR001680">
    <property type="entry name" value="WD40_rpt"/>
</dbReference>
<dbReference type="SUPFAM" id="SSF52540">
    <property type="entry name" value="P-loop containing nucleoside triphosphate hydrolases"/>
    <property type="match status" value="1"/>
</dbReference>
<dbReference type="GO" id="GO:0006508">
    <property type="term" value="P:proteolysis"/>
    <property type="evidence" value="ECO:0007669"/>
    <property type="project" value="UniProtKB-KW"/>
</dbReference>
<keyword evidence="6" id="KW-1185">Reference proteome</keyword>
<dbReference type="InterPro" id="IPR015943">
    <property type="entry name" value="WD40/YVTN_repeat-like_dom_sf"/>
</dbReference>
<evidence type="ECO:0000256" key="1">
    <source>
        <dbReference type="ARBA" id="ARBA00022574"/>
    </source>
</evidence>
<dbReference type="PANTHER" id="PTHR19879:SF9">
    <property type="entry name" value="TRANSCRIPTION INITIATION FACTOR TFIID SUBUNIT 5"/>
    <property type="match status" value="1"/>
</dbReference>